<dbReference type="KEGG" id="psua:FLK61_29590"/>
<dbReference type="Pfam" id="PF11116">
    <property type="entry name" value="DUF2624"/>
    <property type="match status" value="1"/>
</dbReference>
<keyword evidence="2" id="KW-1185">Reference proteome</keyword>
<evidence type="ECO:0000313" key="1">
    <source>
        <dbReference type="EMBL" id="QKS70882.1"/>
    </source>
</evidence>
<proteinExistence type="predicted"/>
<reference evidence="2" key="1">
    <citation type="submission" date="2019-07" db="EMBL/GenBank/DDBJ databases">
        <title>Bacillus alkalisoli sp. nov. isolated from saline soil.</title>
        <authorList>
            <person name="Sun J.-Q."/>
            <person name="Xu L."/>
        </authorList>
    </citation>
    <scope>NUCLEOTIDE SEQUENCE [LARGE SCALE GENOMIC DNA]</scope>
    <source>
        <strain evidence="2">M4U3P1</strain>
    </source>
</reference>
<gene>
    <name evidence="1" type="ORF">FLK61_29590</name>
</gene>
<evidence type="ECO:0000313" key="2">
    <source>
        <dbReference type="Proteomes" id="UP000318138"/>
    </source>
</evidence>
<organism evidence="1 2">
    <name type="scientific">Paenalkalicoccus suaedae</name>
    <dbReference type="NCBI Taxonomy" id="2592382"/>
    <lineage>
        <taxon>Bacteria</taxon>
        <taxon>Bacillati</taxon>
        <taxon>Bacillota</taxon>
        <taxon>Bacilli</taxon>
        <taxon>Bacillales</taxon>
        <taxon>Bacillaceae</taxon>
        <taxon>Paenalkalicoccus</taxon>
    </lineage>
</organism>
<dbReference type="InterPro" id="IPR020277">
    <property type="entry name" value="DUF2624"/>
</dbReference>
<dbReference type="AlphaFoldDB" id="A0A859FDR7"/>
<accession>A0A859FDR7</accession>
<protein>
    <submittedName>
        <fullName evidence="1">DUF2624 family protein</fullName>
    </submittedName>
</protein>
<sequence>MFEQLINERIRALNVREIMMLGYKYDVSLTVRDAKRIMEIIEPATFDIHDKVTLQKKVALLKEEFPLASKQLFTLLEPYL</sequence>
<dbReference type="Proteomes" id="UP000318138">
    <property type="component" value="Chromosome"/>
</dbReference>
<name>A0A859FDR7_9BACI</name>
<dbReference type="EMBL" id="CP041372">
    <property type="protein sequence ID" value="QKS70882.1"/>
    <property type="molecule type" value="Genomic_DNA"/>
</dbReference>
<dbReference type="RefSeq" id="WP_176008918.1">
    <property type="nucleotide sequence ID" value="NZ_CP041372.2"/>
</dbReference>